<dbReference type="AlphaFoldDB" id="A0A8M1GCD4"/>
<dbReference type="OrthoDB" id="2325716at2759"/>
<dbReference type="KEGG" id="umr:121104416"/>
<accession>A0A8M1GCD4</accession>
<reference evidence="2" key="1">
    <citation type="submission" date="2025-08" db="UniProtKB">
        <authorList>
            <consortium name="RefSeq"/>
        </authorList>
    </citation>
    <scope>IDENTIFICATION</scope>
    <source>
        <tissue evidence="2">Whole blood</tissue>
    </source>
</reference>
<evidence type="ECO:0000313" key="2">
    <source>
        <dbReference type="RefSeq" id="XP_040493321.1"/>
    </source>
</evidence>
<proteinExistence type="predicted"/>
<keyword evidence="1" id="KW-1185">Reference proteome</keyword>
<evidence type="ECO:0000313" key="1">
    <source>
        <dbReference type="Proteomes" id="UP000261680"/>
    </source>
</evidence>
<dbReference type="Proteomes" id="UP000261680">
    <property type="component" value="Unplaced"/>
</dbReference>
<feature type="non-terminal residue" evidence="2">
    <location>
        <position position="1"/>
    </location>
</feature>
<protein>
    <submittedName>
        <fullName evidence="2">Tetratricopeptide repeat protein 41</fullName>
    </submittedName>
</protein>
<dbReference type="GeneID" id="121104416"/>
<sequence length="318" mass="35805">CKTLIKFLSSRFQRKQAIEYYKQVIQIKENAGTFANSSLVRKQLSISLSDTLCKLAGQLLISDSGHHVMTEAVAYLYRSLDLRATYLGSSHSSIHGILQLLREIEWIRSRRCWPQGKSRQHSEGSRNGTSLWEHLLKLNYHSAQSANTVSSVICMNADKLQRAKSMDLASHTISDKSKCASGKGKKVLRPIISVSIEKTPRKTQNNVELWNGPEKEASLKKQDYSSKILSLGKMDGVVKLSRQRILSAKGKSEKGQITTIYPHPLVIGSLSTNNPFFVSEKWLFHSPDYSSISQKSFFEGRPQFETKLLKTSNDTNKV</sequence>
<dbReference type="RefSeq" id="XP_040493321.1">
    <property type="nucleotide sequence ID" value="XM_040637387.1"/>
</dbReference>
<organism evidence="1 2">
    <name type="scientific">Ursus maritimus</name>
    <name type="common">Polar bear</name>
    <name type="synonym">Thalarctos maritimus</name>
    <dbReference type="NCBI Taxonomy" id="29073"/>
    <lineage>
        <taxon>Eukaryota</taxon>
        <taxon>Metazoa</taxon>
        <taxon>Chordata</taxon>
        <taxon>Craniata</taxon>
        <taxon>Vertebrata</taxon>
        <taxon>Euteleostomi</taxon>
        <taxon>Mammalia</taxon>
        <taxon>Eutheria</taxon>
        <taxon>Laurasiatheria</taxon>
        <taxon>Carnivora</taxon>
        <taxon>Caniformia</taxon>
        <taxon>Ursidae</taxon>
        <taxon>Ursus</taxon>
    </lineage>
</organism>
<name>A0A8M1GCD4_URSMA</name>
<gene>
    <name evidence="2" type="primary">LOC121104416</name>
</gene>